<dbReference type="InterPro" id="IPR050164">
    <property type="entry name" value="Peptidase_C19"/>
</dbReference>
<dbReference type="OrthoDB" id="2248014at2759"/>
<dbReference type="SUPFAM" id="SSF54001">
    <property type="entry name" value="Cysteine proteinases"/>
    <property type="match status" value="1"/>
</dbReference>
<comment type="caution">
    <text evidence="4">The sequence shown here is derived from an EMBL/GenBank/DDBJ whole genome shotgun (WGS) entry which is preliminary data.</text>
</comment>
<keyword evidence="1" id="KW-0788">Thiol protease</keyword>
<dbReference type="InterPro" id="IPR028889">
    <property type="entry name" value="USP"/>
</dbReference>
<evidence type="ECO:0000313" key="5">
    <source>
        <dbReference type="Proteomes" id="UP000238350"/>
    </source>
</evidence>
<keyword evidence="5" id="KW-1185">Reference proteome</keyword>
<feature type="compositionally biased region" description="Acidic residues" evidence="2">
    <location>
        <begin position="376"/>
        <end position="386"/>
    </location>
</feature>
<feature type="region of interest" description="Disordered" evidence="2">
    <location>
        <begin position="370"/>
        <end position="437"/>
    </location>
</feature>
<dbReference type="Pfam" id="PF00443">
    <property type="entry name" value="UCH"/>
    <property type="match status" value="1"/>
</dbReference>
<dbReference type="PANTHER" id="PTHR24006">
    <property type="entry name" value="UBIQUITIN CARBOXYL-TERMINAL HYDROLASE"/>
    <property type="match status" value="1"/>
</dbReference>
<evidence type="ECO:0000313" key="4">
    <source>
        <dbReference type="EMBL" id="PRT55668.1"/>
    </source>
</evidence>
<reference evidence="4 5" key="1">
    <citation type="submission" date="2017-04" db="EMBL/GenBank/DDBJ databases">
        <title>Genome sequencing of [Candida] sorbophila.</title>
        <authorList>
            <person name="Ahn J.O."/>
        </authorList>
    </citation>
    <scope>NUCLEOTIDE SEQUENCE [LARGE SCALE GENOMIC DNA]</scope>
    <source>
        <strain evidence="4 5">DS02</strain>
    </source>
</reference>
<dbReference type="InterPro" id="IPR018200">
    <property type="entry name" value="USP_CS"/>
</dbReference>
<dbReference type="RefSeq" id="XP_024665613.1">
    <property type="nucleotide sequence ID" value="XM_024809845.1"/>
</dbReference>
<comment type="catalytic activity">
    <reaction evidence="1">
        <text>Thiol-dependent hydrolysis of ester, thioester, amide, peptide and isopeptide bonds formed by the C-terminal Gly of ubiquitin (a 76-residue protein attached to proteins as an intracellular targeting signal).</text>
        <dbReference type="EC" id="3.4.19.12"/>
    </reaction>
</comment>
<dbReference type="PANTHER" id="PTHR24006:SF827">
    <property type="entry name" value="UBIQUITIN CARBOXYL-TERMINAL HYDROLASE 34"/>
    <property type="match status" value="1"/>
</dbReference>
<dbReference type="Proteomes" id="UP000238350">
    <property type="component" value="Unassembled WGS sequence"/>
</dbReference>
<dbReference type="PROSITE" id="PS00972">
    <property type="entry name" value="USP_1"/>
    <property type="match status" value="1"/>
</dbReference>
<gene>
    <name evidence="4" type="ORF">B9G98_03288</name>
</gene>
<dbReference type="GO" id="GO:0006508">
    <property type="term" value="P:proteolysis"/>
    <property type="evidence" value="ECO:0007669"/>
    <property type="project" value="UniProtKB-KW"/>
</dbReference>
<evidence type="ECO:0000256" key="2">
    <source>
        <dbReference type="SAM" id="MobiDB-lite"/>
    </source>
</evidence>
<feature type="compositionally biased region" description="Polar residues" evidence="2">
    <location>
        <begin position="402"/>
        <end position="419"/>
    </location>
</feature>
<evidence type="ECO:0000259" key="3">
    <source>
        <dbReference type="PROSITE" id="PS50235"/>
    </source>
</evidence>
<accession>A0A2T0FL03</accession>
<organism evidence="4 5">
    <name type="scientific">Wickerhamiella sorbophila</name>
    <dbReference type="NCBI Taxonomy" id="45607"/>
    <lineage>
        <taxon>Eukaryota</taxon>
        <taxon>Fungi</taxon>
        <taxon>Dikarya</taxon>
        <taxon>Ascomycota</taxon>
        <taxon>Saccharomycotina</taxon>
        <taxon>Dipodascomycetes</taxon>
        <taxon>Dipodascales</taxon>
        <taxon>Trichomonascaceae</taxon>
        <taxon>Wickerhamiella</taxon>
    </lineage>
</organism>
<dbReference type="GeneID" id="36517036"/>
<dbReference type="GO" id="GO:0016579">
    <property type="term" value="P:protein deubiquitination"/>
    <property type="evidence" value="ECO:0007669"/>
    <property type="project" value="InterPro"/>
</dbReference>
<dbReference type="EMBL" id="NDIQ01000022">
    <property type="protein sequence ID" value="PRT55668.1"/>
    <property type="molecule type" value="Genomic_DNA"/>
</dbReference>
<dbReference type="AlphaFoldDB" id="A0A2T0FL03"/>
<dbReference type="GO" id="GO:0004843">
    <property type="term" value="F:cysteine-type deubiquitinase activity"/>
    <property type="evidence" value="ECO:0007669"/>
    <property type="project" value="UniProtKB-UniRule"/>
</dbReference>
<dbReference type="CDD" id="cd02662">
    <property type="entry name" value="Peptidase_C19F"/>
    <property type="match status" value="1"/>
</dbReference>
<keyword evidence="1" id="KW-0645">Protease</keyword>
<dbReference type="Gene3D" id="3.90.70.10">
    <property type="entry name" value="Cysteine proteinases"/>
    <property type="match status" value="1"/>
</dbReference>
<name>A0A2T0FL03_9ASCO</name>
<dbReference type="InterPro" id="IPR001394">
    <property type="entry name" value="Peptidase_C19_UCH"/>
</dbReference>
<dbReference type="InterPro" id="IPR038765">
    <property type="entry name" value="Papain-like_cys_pep_sf"/>
</dbReference>
<dbReference type="PROSITE" id="PS50235">
    <property type="entry name" value="USP_3"/>
    <property type="match status" value="1"/>
</dbReference>
<dbReference type="GO" id="GO:0005829">
    <property type="term" value="C:cytosol"/>
    <property type="evidence" value="ECO:0007669"/>
    <property type="project" value="TreeGrafter"/>
</dbReference>
<keyword evidence="1" id="KW-0833">Ubl conjugation pathway</keyword>
<dbReference type="PROSITE" id="PS00973">
    <property type="entry name" value="USP_2"/>
    <property type="match status" value="1"/>
</dbReference>
<proteinExistence type="inferred from homology"/>
<keyword evidence="1 4" id="KW-0378">Hydrolase</keyword>
<dbReference type="GO" id="GO:0005634">
    <property type="term" value="C:nucleus"/>
    <property type="evidence" value="ECO:0007669"/>
    <property type="project" value="TreeGrafter"/>
</dbReference>
<dbReference type="STRING" id="45607.A0A2T0FL03"/>
<protein>
    <recommendedName>
        <fullName evidence="1">Ubiquitin carboxyl-terminal hydrolase</fullName>
        <ecNumber evidence="1">3.4.19.12</ecNumber>
    </recommendedName>
</protein>
<dbReference type="EC" id="3.4.19.12" evidence="1"/>
<comment type="similarity">
    <text evidence="1">Belongs to the peptidase C19 family.</text>
</comment>
<feature type="domain" description="USP" evidence="3">
    <location>
        <begin position="53"/>
        <end position="467"/>
    </location>
</feature>
<sequence>MSDSKLLGLGVGAVGLYILYPTICEWFSEMNSLSLLTNRKVEDEIEDYERHTTGLVNAGNFCYINSDIQALASLPATFGYLTKFGYLCPADGAAMAPVSSSLFYFVRELHRPVTKKRTISPEPLITAIEQTYKSRMSRRQHDAHELLHLLLETLQKEFVALTQKSRSNHDLEAVLDFPYEGTLVDEIICGNCHTHTEKASKYLILSVAVPSQSKTTLADLLKENTQPEYINDYACITCRVRNVMASENPRFKELQEQLADATLPLPADLEEQLPKMYSPVFKTQRFDSEPQILCIHLSRSIYTGSFAARNSCKVEFPLELSLPGKKARYRLYAMIRHSGTHQTGHYECSRRKNTGFWRKINWSSLFESTSTSGEVEASEEPQEPGPEESTNTDLPFPHKSKPSTSLSTEPVTAAQQPSSAPREEPARPRKQSSKQWWAISDNEVRETTSRAVQSLQSGAYLLFYQRV</sequence>
<evidence type="ECO:0000256" key="1">
    <source>
        <dbReference type="RuleBase" id="RU366025"/>
    </source>
</evidence>